<keyword evidence="2" id="KW-1185">Reference proteome</keyword>
<organism evidence="2 3">
    <name type="scientific">Bos indicus</name>
    <name type="common">Zebu</name>
    <dbReference type="NCBI Taxonomy" id="9915"/>
    <lineage>
        <taxon>Eukaryota</taxon>
        <taxon>Metazoa</taxon>
        <taxon>Chordata</taxon>
        <taxon>Craniata</taxon>
        <taxon>Vertebrata</taxon>
        <taxon>Euteleostomi</taxon>
        <taxon>Mammalia</taxon>
        <taxon>Eutheria</taxon>
        <taxon>Laurasiatheria</taxon>
        <taxon>Artiodactyla</taxon>
        <taxon>Ruminantia</taxon>
        <taxon>Pecora</taxon>
        <taxon>Bovidae</taxon>
        <taxon>Bovinae</taxon>
        <taxon>Bos</taxon>
    </lineage>
</organism>
<evidence type="ECO:0000256" key="1">
    <source>
        <dbReference type="SAM" id="MobiDB-lite"/>
    </source>
</evidence>
<dbReference type="GeneID" id="139184402"/>
<dbReference type="Gene3D" id="1.20.1270.10">
    <property type="match status" value="1"/>
</dbReference>
<gene>
    <name evidence="3" type="primary">LOC139184402</name>
</gene>
<protein>
    <submittedName>
        <fullName evidence="3">Heat shock cognate 71 kDa protein-like</fullName>
    </submittedName>
</protein>
<accession>A0ABM4SR36</accession>
<feature type="region of interest" description="Disordered" evidence="1">
    <location>
        <begin position="72"/>
        <end position="96"/>
    </location>
</feature>
<dbReference type="Proteomes" id="UP001652663">
    <property type="component" value="Chromosome 8"/>
</dbReference>
<dbReference type="RefSeq" id="XP_070650262.1">
    <property type="nucleotide sequence ID" value="XM_070794161.1"/>
</dbReference>
<name>A0ABM4SR36_BOSIN</name>
<sequence length="96" mass="10497">MKATVKDEKLQGKINNKDKQKILDKCEIVSWLDKNQTAEKKEFEHQKKELENVCSPIIIKLYQSSGGMPGGIPGGFLDGGVSPPGDASSRPTIVEV</sequence>
<evidence type="ECO:0000313" key="3">
    <source>
        <dbReference type="RefSeq" id="XP_070650262.1"/>
    </source>
</evidence>
<dbReference type="InterPro" id="IPR029048">
    <property type="entry name" value="HSP70_C_sf"/>
</dbReference>
<reference evidence="3" key="1">
    <citation type="submission" date="2025-08" db="UniProtKB">
        <authorList>
            <consortium name="RefSeq"/>
        </authorList>
    </citation>
    <scope>IDENTIFICATION</scope>
    <source>
        <tissue evidence="3">Blood</tissue>
    </source>
</reference>
<proteinExistence type="predicted"/>
<evidence type="ECO:0000313" key="2">
    <source>
        <dbReference type="Proteomes" id="UP001652663"/>
    </source>
</evidence>
<dbReference type="SUPFAM" id="SSF100934">
    <property type="entry name" value="Heat shock protein 70kD (HSP70), C-terminal subdomain"/>
    <property type="match status" value="1"/>
</dbReference>